<accession>A0A453D9S4</accession>
<name>A0A453D9S4_AEGTS</name>
<reference evidence="4" key="2">
    <citation type="journal article" date="2017" name="Nat. Plants">
        <title>The Aegilops tauschii genome reveals multiple impacts of transposons.</title>
        <authorList>
            <person name="Zhao G."/>
            <person name="Zou C."/>
            <person name="Li K."/>
            <person name="Wang K."/>
            <person name="Li T."/>
            <person name="Gao L."/>
            <person name="Zhang X."/>
            <person name="Wang H."/>
            <person name="Yang Z."/>
            <person name="Liu X."/>
            <person name="Jiang W."/>
            <person name="Mao L."/>
            <person name="Kong X."/>
            <person name="Jiao Y."/>
            <person name="Jia J."/>
        </authorList>
    </citation>
    <scope>NUCLEOTIDE SEQUENCE [LARGE SCALE GENOMIC DNA]</scope>
    <source>
        <strain evidence="4">cv. AL8/78</strain>
    </source>
</reference>
<evidence type="ECO:0000256" key="2">
    <source>
        <dbReference type="SAM" id="SignalP"/>
    </source>
</evidence>
<keyword evidence="4" id="KW-1185">Reference proteome</keyword>
<dbReference type="AlphaFoldDB" id="A0A453D9S4"/>
<evidence type="ECO:0000313" key="3">
    <source>
        <dbReference type="EnsemblPlants" id="AET2Gv21156100.1"/>
    </source>
</evidence>
<feature type="signal peptide" evidence="2">
    <location>
        <begin position="1"/>
        <end position="22"/>
    </location>
</feature>
<reference evidence="3" key="4">
    <citation type="submission" date="2019-03" db="UniProtKB">
        <authorList>
            <consortium name="EnsemblPlants"/>
        </authorList>
    </citation>
    <scope>IDENTIFICATION</scope>
</reference>
<reference evidence="4" key="1">
    <citation type="journal article" date="2014" name="Science">
        <title>Ancient hybridizations among the ancestral genomes of bread wheat.</title>
        <authorList>
            <consortium name="International Wheat Genome Sequencing Consortium,"/>
            <person name="Marcussen T."/>
            <person name="Sandve S.R."/>
            <person name="Heier L."/>
            <person name="Spannagl M."/>
            <person name="Pfeifer M."/>
            <person name="Jakobsen K.S."/>
            <person name="Wulff B.B."/>
            <person name="Steuernagel B."/>
            <person name="Mayer K.F."/>
            <person name="Olsen O.A."/>
        </authorList>
    </citation>
    <scope>NUCLEOTIDE SEQUENCE [LARGE SCALE GENOMIC DNA]</scope>
    <source>
        <strain evidence="4">cv. AL8/78</strain>
    </source>
</reference>
<keyword evidence="2" id="KW-0732">Signal</keyword>
<evidence type="ECO:0000256" key="1">
    <source>
        <dbReference type="SAM" id="MobiDB-lite"/>
    </source>
</evidence>
<reference evidence="3" key="5">
    <citation type="journal article" date="2021" name="G3 (Bethesda)">
        <title>Aegilops tauschii genome assembly Aet v5.0 features greater sequence contiguity and improved annotation.</title>
        <authorList>
            <person name="Wang L."/>
            <person name="Zhu T."/>
            <person name="Rodriguez J.C."/>
            <person name="Deal K.R."/>
            <person name="Dubcovsky J."/>
            <person name="McGuire P.E."/>
            <person name="Lux T."/>
            <person name="Spannagl M."/>
            <person name="Mayer K.F.X."/>
            <person name="Baldrich P."/>
            <person name="Meyers B.C."/>
            <person name="Huo N."/>
            <person name="Gu Y.Q."/>
            <person name="Zhou H."/>
            <person name="Devos K.M."/>
            <person name="Bennetzen J.L."/>
            <person name="Unver T."/>
            <person name="Budak H."/>
            <person name="Gulick P.J."/>
            <person name="Galiba G."/>
            <person name="Kalapos B."/>
            <person name="Nelson D.R."/>
            <person name="Li P."/>
            <person name="You F.M."/>
            <person name="Luo M.C."/>
            <person name="Dvorak J."/>
        </authorList>
    </citation>
    <scope>NUCLEOTIDE SEQUENCE [LARGE SCALE GENOMIC DNA]</scope>
    <source>
        <strain evidence="3">cv. AL8/78</strain>
    </source>
</reference>
<feature type="chain" id="PRO_5019071451" description="Secreted protein" evidence="2">
    <location>
        <begin position="23"/>
        <end position="100"/>
    </location>
</feature>
<evidence type="ECO:0000313" key="4">
    <source>
        <dbReference type="Proteomes" id="UP000015105"/>
    </source>
</evidence>
<protein>
    <recommendedName>
        <fullName evidence="5">Secreted protein</fullName>
    </recommendedName>
</protein>
<reference evidence="3" key="3">
    <citation type="journal article" date="2017" name="Nature">
        <title>Genome sequence of the progenitor of the wheat D genome Aegilops tauschii.</title>
        <authorList>
            <person name="Luo M.C."/>
            <person name="Gu Y.Q."/>
            <person name="Puiu D."/>
            <person name="Wang H."/>
            <person name="Twardziok S.O."/>
            <person name="Deal K.R."/>
            <person name="Huo N."/>
            <person name="Zhu T."/>
            <person name="Wang L."/>
            <person name="Wang Y."/>
            <person name="McGuire P.E."/>
            <person name="Liu S."/>
            <person name="Long H."/>
            <person name="Ramasamy R.K."/>
            <person name="Rodriguez J.C."/>
            <person name="Van S.L."/>
            <person name="Yuan L."/>
            <person name="Wang Z."/>
            <person name="Xia Z."/>
            <person name="Xiao L."/>
            <person name="Anderson O.D."/>
            <person name="Ouyang S."/>
            <person name="Liang Y."/>
            <person name="Zimin A.V."/>
            <person name="Pertea G."/>
            <person name="Qi P."/>
            <person name="Bennetzen J.L."/>
            <person name="Dai X."/>
            <person name="Dawson M.W."/>
            <person name="Muller H.G."/>
            <person name="Kugler K."/>
            <person name="Rivarola-Duarte L."/>
            <person name="Spannagl M."/>
            <person name="Mayer K.F.X."/>
            <person name="Lu F.H."/>
            <person name="Bevan M.W."/>
            <person name="Leroy P."/>
            <person name="Li P."/>
            <person name="You F.M."/>
            <person name="Sun Q."/>
            <person name="Liu Z."/>
            <person name="Lyons E."/>
            <person name="Wicker T."/>
            <person name="Salzberg S.L."/>
            <person name="Devos K.M."/>
            <person name="Dvorak J."/>
        </authorList>
    </citation>
    <scope>NUCLEOTIDE SEQUENCE [LARGE SCALE GENOMIC DNA]</scope>
    <source>
        <strain evidence="3">cv. AL8/78</strain>
    </source>
</reference>
<proteinExistence type="predicted"/>
<sequence length="100" mass="11154">MYAYFLHRIILLFSVVIFFCEETTDYIETRITEKNTRKLEITHMSFLQNNVADAKKNVPVAGRRCISARTLDREMSPGGGVVAGPRTPGSLHSAPLVTPS</sequence>
<dbReference type="Gramene" id="AET2Gv21156100.1">
    <property type="protein sequence ID" value="AET2Gv21156100.1"/>
    <property type="gene ID" value="AET2Gv21156100"/>
</dbReference>
<dbReference type="EnsemblPlants" id="AET2Gv21156100.1">
    <property type="protein sequence ID" value="AET2Gv21156100.1"/>
    <property type="gene ID" value="AET2Gv21156100"/>
</dbReference>
<organism evidence="3 4">
    <name type="scientific">Aegilops tauschii subsp. strangulata</name>
    <name type="common">Goatgrass</name>
    <dbReference type="NCBI Taxonomy" id="200361"/>
    <lineage>
        <taxon>Eukaryota</taxon>
        <taxon>Viridiplantae</taxon>
        <taxon>Streptophyta</taxon>
        <taxon>Embryophyta</taxon>
        <taxon>Tracheophyta</taxon>
        <taxon>Spermatophyta</taxon>
        <taxon>Magnoliopsida</taxon>
        <taxon>Liliopsida</taxon>
        <taxon>Poales</taxon>
        <taxon>Poaceae</taxon>
        <taxon>BOP clade</taxon>
        <taxon>Pooideae</taxon>
        <taxon>Triticodae</taxon>
        <taxon>Triticeae</taxon>
        <taxon>Triticinae</taxon>
        <taxon>Aegilops</taxon>
    </lineage>
</organism>
<feature type="region of interest" description="Disordered" evidence="1">
    <location>
        <begin position="74"/>
        <end position="100"/>
    </location>
</feature>
<evidence type="ECO:0008006" key="5">
    <source>
        <dbReference type="Google" id="ProtNLM"/>
    </source>
</evidence>
<dbReference type="Proteomes" id="UP000015105">
    <property type="component" value="Chromosome 2D"/>
</dbReference>